<reference evidence="2" key="1">
    <citation type="submission" date="2022-10" db="EMBL/GenBank/DDBJ databases">
        <title>Puccinia triticina Genome sequencing and assembly.</title>
        <authorList>
            <person name="Li C."/>
        </authorList>
    </citation>
    <scope>NUCLEOTIDE SEQUENCE</scope>
    <source>
        <strain evidence="2">Pt15</strain>
    </source>
</reference>
<protein>
    <recommendedName>
        <fullName evidence="4">Secreted protein</fullName>
    </recommendedName>
</protein>
<evidence type="ECO:0000313" key="3">
    <source>
        <dbReference type="Proteomes" id="UP001164743"/>
    </source>
</evidence>
<keyword evidence="3" id="KW-1185">Reference proteome</keyword>
<evidence type="ECO:0008006" key="4">
    <source>
        <dbReference type="Google" id="ProtNLM"/>
    </source>
</evidence>
<feature type="signal peptide" evidence="1">
    <location>
        <begin position="1"/>
        <end position="22"/>
    </location>
</feature>
<organism evidence="2 3">
    <name type="scientific">Puccinia triticina</name>
    <dbReference type="NCBI Taxonomy" id="208348"/>
    <lineage>
        <taxon>Eukaryota</taxon>
        <taxon>Fungi</taxon>
        <taxon>Dikarya</taxon>
        <taxon>Basidiomycota</taxon>
        <taxon>Pucciniomycotina</taxon>
        <taxon>Pucciniomycetes</taxon>
        <taxon>Pucciniales</taxon>
        <taxon>Pucciniaceae</taxon>
        <taxon>Puccinia</taxon>
    </lineage>
</organism>
<accession>A0ABY7CH17</accession>
<proteinExistence type="predicted"/>
<evidence type="ECO:0000256" key="1">
    <source>
        <dbReference type="SAM" id="SignalP"/>
    </source>
</evidence>
<dbReference type="EMBL" id="CP110424">
    <property type="protein sequence ID" value="WAQ83623.1"/>
    <property type="molecule type" value="Genomic_DNA"/>
</dbReference>
<evidence type="ECO:0000313" key="2">
    <source>
        <dbReference type="EMBL" id="WAQ83623.1"/>
    </source>
</evidence>
<dbReference type="Proteomes" id="UP001164743">
    <property type="component" value="Chromosome 4A"/>
</dbReference>
<dbReference type="GeneID" id="77809516"/>
<sequence length="181" mass="20233">MMFSAKLITALTLVFVASNAVSSEIKPDKMRSQCSQWRAKFGKIGSENAPMMVAKVFNDLDSQKEAVCFDNGYNTKKKEGACLWTGQHQKYDSKKFYPGWVNGEHPTNCNQTLYLINSKKKTFYVPVIDGCAFAEEGQTIDEHFGCSSTYVTRKTFATLGGKADQHEVKIESWNFVDPGGN</sequence>
<name>A0ABY7CH17_9BASI</name>
<keyword evidence="1" id="KW-0732">Signal</keyword>
<dbReference type="RefSeq" id="XP_053019178.1">
    <property type="nucleotide sequence ID" value="XM_053168632.1"/>
</dbReference>
<gene>
    <name evidence="2" type="ORF">PtA15_4A71</name>
</gene>
<feature type="chain" id="PRO_5045583516" description="Secreted protein" evidence="1">
    <location>
        <begin position="23"/>
        <end position="181"/>
    </location>
</feature>